<proteinExistence type="predicted"/>
<organism evidence="2 3">
    <name type="scientific">Aspergillus terreus</name>
    <dbReference type="NCBI Taxonomy" id="33178"/>
    <lineage>
        <taxon>Eukaryota</taxon>
        <taxon>Fungi</taxon>
        <taxon>Dikarya</taxon>
        <taxon>Ascomycota</taxon>
        <taxon>Pezizomycotina</taxon>
        <taxon>Eurotiomycetes</taxon>
        <taxon>Eurotiomycetidae</taxon>
        <taxon>Eurotiales</taxon>
        <taxon>Aspergillaceae</taxon>
        <taxon>Aspergillus</taxon>
        <taxon>Aspergillus subgen. Circumdati</taxon>
    </lineage>
</organism>
<gene>
    <name evidence="2" type="ORF">ATEIFO6365_0002051900</name>
</gene>
<reference evidence="2 3" key="1">
    <citation type="submission" date="2020-01" db="EMBL/GenBank/DDBJ databases">
        <title>Aspergillus terreus IFO 6365 whole genome shotgun sequence.</title>
        <authorList>
            <person name="Kanamasa S."/>
            <person name="Takahashi H."/>
        </authorList>
    </citation>
    <scope>NUCLEOTIDE SEQUENCE [LARGE SCALE GENOMIC DNA]</scope>
    <source>
        <strain evidence="2 3">IFO 6365</strain>
    </source>
</reference>
<dbReference type="VEuPathDB" id="FungiDB:ATEG_02419"/>
<evidence type="ECO:0000313" key="2">
    <source>
        <dbReference type="EMBL" id="GFF13408.1"/>
    </source>
</evidence>
<dbReference type="PANTHER" id="PTHR33112:SF10">
    <property type="entry name" value="TOL"/>
    <property type="match status" value="1"/>
</dbReference>
<comment type="caution">
    <text evidence="2">The sequence shown here is derived from an EMBL/GenBank/DDBJ whole genome shotgun (WGS) entry which is preliminary data.</text>
</comment>
<dbReference type="EMBL" id="BLJY01000002">
    <property type="protein sequence ID" value="GFF13408.1"/>
    <property type="molecule type" value="Genomic_DNA"/>
</dbReference>
<evidence type="ECO:0000313" key="3">
    <source>
        <dbReference type="Proteomes" id="UP000452235"/>
    </source>
</evidence>
<dbReference type="OrthoDB" id="5362512at2759"/>
<protein>
    <submittedName>
        <fullName evidence="2">HET-domain-containing protein</fullName>
    </submittedName>
</protein>
<accession>A0A5M3YUQ2</accession>
<dbReference type="InterPro" id="IPR010730">
    <property type="entry name" value="HET"/>
</dbReference>
<keyword evidence="3" id="KW-1185">Reference proteome</keyword>
<evidence type="ECO:0000259" key="1">
    <source>
        <dbReference type="Pfam" id="PF06985"/>
    </source>
</evidence>
<name>A0A5M3YUQ2_ASPTE</name>
<dbReference type="AlphaFoldDB" id="A0A5M3YUQ2"/>
<dbReference type="PANTHER" id="PTHR33112">
    <property type="entry name" value="DOMAIN PROTEIN, PUTATIVE-RELATED"/>
    <property type="match status" value="1"/>
</dbReference>
<dbReference type="Pfam" id="PF06985">
    <property type="entry name" value="HET"/>
    <property type="match status" value="1"/>
</dbReference>
<feature type="domain" description="Heterokaryon incompatibility" evidence="1">
    <location>
        <begin position="2"/>
        <end position="109"/>
    </location>
</feature>
<dbReference type="Proteomes" id="UP000452235">
    <property type="component" value="Unassembled WGS sequence"/>
</dbReference>
<sequence length="364" mass="41968">MTRALGVRYLWIDSLCIIQPHLAHWDTGLEDWNVEAKKMETYYNLAYCTLAATSASGSSDGFLKPRKATDFVKLRGKFSSPLYVYEKIDHFEDDVMEGGLNKRGWVFQERALSRRIIHFTSTQTYWECGKGVRCESLGKMSNPRALLMSDAHFPHFVENRPGKSQMRLFQELYTKYTTLDLTSPSDRSVAVLGLEERLSRVFRTDAQYGTVQNYLHRSLLWRRRQDKLHPIEYPDNRPIPSWSWMARYGQIEYMDIPFGEVEWNMSVQCDFSSRELSGICSNVLLDNIHNKEDLIFDDPEEGEKLTKVDCILLGKRYVAEDIPGQQGAQDHQEAHLGLYYVLLVVPVPADGSQNVYGAHYPEGK</sequence>